<dbReference type="InterPro" id="IPR009316">
    <property type="entry name" value="COG2"/>
</dbReference>
<dbReference type="OrthoDB" id="332281at2759"/>
<feature type="coiled-coil region" evidence="9">
    <location>
        <begin position="48"/>
        <end position="79"/>
    </location>
</feature>
<comment type="similarity">
    <text evidence="2">Belongs to the COG2 family.</text>
</comment>
<evidence type="ECO:0000256" key="2">
    <source>
        <dbReference type="ARBA" id="ARBA00007603"/>
    </source>
</evidence>
<keyword evidence="9" id="KW-0175">Coiled coil</keyword>
<evidence type="ECO:0000256" key="10">
    <source>
        <dbReference type="SAM" id="MobiDB-lite"/>
    </source>
</evidence>
<evidence type="ECO:0000259" key="12">
    <source>
        <dbReference type="Pfam" id="PF12022"/>
    </source>
</evidence>
<dbReference type="InterPro" id="IPR024603">
    <property type="entry name" value="COG_complex_COG2_C"/>
</dbReference>
<protein>
    <recommendedName>
        <fullName evidence="3">Conserved oligomeric Golgi complex subunit 2</fullName>
    </recommendedName>
    <alternativeName>
        <fullName evidence="8">Component of oligomeric Golgi complex 2</fullName>
    </alternativeName>
</protein>
<keyword evidence="6" id="KW-0333">Golgi apparatus</keyword>
<evidence type="ECO:0000256" key="3">
    <source>
        <dbReference type="ARBA" id="ARBA00020977"/>
    </source>
</evidence>
<dbReference type="Pfam" id="PF12022">
    <property type="entry name" value="COG2_C"/>
    <property type="match status" value="1"/>
</dbReference>
<dbReference type="PANTHER" id="PTHR12961">
    <property type="entry name" value="CONSERVED OLIGOMERIC GOLGI COMPLEX COMPONENT 2"/>
    <property type="match status" value="1"/>
</dbReference>
<dbReference type="EMBL" id="JACAZE010000052">
    <property type="protein sequence ID" value="KAF7288139.1"/>
    <property type="molecule type" value="Genomic_DNA"/>
</dbReference>
<evidence type="ECO:0000259" key="11">
    <source>
        <dbReference type="Pfam" id="PF06148"/>
    </source>
</evidence>
<dbReference type="InterPro" id="IPR024602">
    <property type="entry name" value="COG_su2_N"/>
</dbReference>
<evidence type="ECO:0000256" key="4">
    <source>
        <dbReference type="ARBA" id="ARBA00022448"/>
    </source>
</evidence>
<evidence type="ECO:0000256" key="7">
    <source>
        <dbReference type="ARBA" id="ARBA00023136"/>
    </source>
</evidence>
<name>A0A8H6RVL2_MYCCL</name>
<evidence type="ECO:0000256" key="5">
    <source>
        <dbReference type="ARBA" id="ARBA00022927"/>
    </source>
</evidence>
<dbReference type="PANTHER" id="PTHR12961:SF0">
    <property type="entry name" value="CONSERVED OLIGOMERIC GOLGI COMPLEX SUBUNIT 2"/>
    <property type="match status" value="1"/>
</dbReference>
<keyword evidence="5" id="KW-0653">Protein transport</keyword>
<evidence type="ECO:0000256" key="1">
    <source>
        <dbReference type="ARBA" id="ARBA00004395"/>
    </source>
</evidence>
<comment type="subcellular location">
    <subcellularLocation>
        <location evidence="1">Golgi apparatus membrane</location>
        <topology evidence="1">Peripheral membrane protein</topology>
    </subcellularLocation>
</comment>
<dbReference type="AlphaFoldDB" id="A0A8H6RVL2"/>
<feature type="domain" description="Conserved oligomeric Golgi complex subunit 2 N-terminal" evidence="11">
    <location>
        <begin position="32"/>
        <end position="101"/>
    </location>
</feature>
<comment type="caution">
    <text evidence="13">The sequence shown here is derived from an EMBL/GenBank/DDBJ whole genome shotgun (WGS) entry which is preliminary data.</text>
</comment>
<gene>
    <name evidence="13" type="ORF">HMN09_01425200</name>
</gene>
<feature type="domain" description="COG complex component COG2 C-terminal" evidence="12">
    <location>
        <begin position="495"/>
        <end position="803"/>
    </location>
</feature>
<reference evidence="13" key="1">
    <citation type="submission" date="2020-05" db="EMBL/GenBank/DDBJ databases">
        <title>Mycena genomes resolve the evolution of fungal bioluminescence.</title>
        <authorList>
            <person name="Tsai I.J."/>
        </authorList>
    </citation>
    <scope>NUCLEOTIDE SEQUENCE</scope>
    <source>
        <strain evidence="13">110903Hualien_Pintung</strain>
    </source>
</reference>
<dbReference type="GO" id="GO:0000139">
    <property type="term" value="C:Golgi membrane"/>
    <property type="evidence" value="ECO:0007669"/>
    <property type="project" value="UniProtKB-SubCell"/>
</dbReference>
<dbReference type="GO" id="GO:0017119">
    <property type="term" value="C:Golgi transport complex"/>
    <property type="evidence" value="ECO:0007669"/>
    <property type="project" value="TreeGrafter"/>
</dbReference>
<sequence length="1102" mass="123204">MSNFDQLLEVASRESGEEGTHALPDLPPLDHDNPFLTSSTFDVEGFLLSRAQLTLAEERAELREYLAKLKEELVQLINNDYEAFISLSTDLRDEGARLERIKLPLDGLKAEILESKRELHVIQDTIQDKLQKRAALREEKALLHLLLKISESVTRLESLLLIASPPEDAGQDIDTRPVILEDAVDDRSRSNKAKHLGRVASEYTQLLYHTSKARAEQCVFVDEIQWRIDRIRSTLSSDLDHLFSTTLIALTDTKSDVKTPEEKKQSISDLTECLRTYDAMGLWRDAEDVLRRDVVRRFVKKSIFPGALTAPPSPIVPHTPFRAMMTAAPGSALPPRTPYTPFSSRTPLRFNYTVSTSPYAHLLEDPEDPLARLYNQILRFVERDMTTIMGLAEKIAVKPKPVRKDRSLVISLAKPDPPDTDEDGFQIMANVVWEELGRSIMDELGLVVFAAGRPNEFRKHYEITQAFIRSLEFLAPSAQAVEAMRAHHVYIAFERRWQLPVYFQMRWKEIVGKMEEALANPRVELIKAESQGAFDSVQAAAVWIAITACWSAEVFIPELSHRFWRLTLQFLSRYKTWLVNSLIPDDQQSIIAPTDRQTAESAAADDAILKQYASIIVDARAMSVNVEALWREEISLMLPEASAEERVANEETLLQSLASMTAATAPMTSHIVSIITKRCCDELARVKSLSSTLRAMSNKSMPKNPSHWVSSILRPIKVFFAIGVAQGPGSALKEHFVESYAADIFEGVCQKYIFELTQLKKMEERLRRLNKGKKATSFLFGGGAKEDDGRRDEERIRQQMIIDCYAKLAEMVHEVDAQLVLARRISSSVTPRDTIPVFSTAPAALRPVADDLGVYGASRTLAGILSNDETFENIIEVQRLKPSHVATVAESARLFIPSMLLACVDLSREIIGDHPDVDESLRVLHSLGKDKAQIQGSKETYSWVIVDPGAKKYTNPSVDYTIEVIPTIQVADGLNKGLDLCPKIMRPMHDSLSHLALQGPPRSLLAPKADIWSQSGVHYTSEQEGANSSSPSPLGCGRTSLISVLTTGISWQFYYIRQTGTTISYRATSPLNLDLDTLAILKLLVASTVGDPEDFVKFAAVS</sequence>
<dbReference type="GO" id="GO:0006891">
    <property type="term" value="P:intra-Golgi vesicle-mediated transport"/>
    <property type="evidence" value="ECO:0007669"/>
    <property type="project" value="TreeGrafter"/>
</dbReference>
<keyword evidence="14" id="KW-1185">Reference proteome</keyword>
<proteinExistence type="inferred from homology"/>
<organism evidence="13 14">
    <name type="scientific">Mycena chlorophos</name>
    <name type="common">Agaric fungus</name>
    <name type="synonym">Agaricus chlorophos</name>
    <dbReference type="NCBI Taxonomy" id="658473"/>
    <lineage>
        <taxon>Eukaryota</taxon>
        <taxon>Fungi</taxon>
        <taxon>Dikarya</taxon>
        <taxon>Basidiomycota</taxon>
        <taxon>Agaricomycotina</taxon>
        <taxon>Agaricomycetes</taxon>
        <taxon>Agaricomycetidae</taxon>
        <taxon>Agaricales</taxon>
        <taxon>Marasmiineae</taxon>
        <taxon>Mycenaceae</taxon>
        <taxon>Mycena</taxon>
    </lineage>
</organism>
<keyword evidence="7" id="KW-0472">Membrane</keyword>
<accession>A0A8H6RVL2</accession>
<feature type="region of interest" description="Disordered" evidence="10">
    <location>
        <begin position="10"/>
        <end position="30"/>
    </location>
</feature>
<evidence type="ECO:0000256" key="8">
    <source>
        <dbReference type="ARBA" id="ARBA00031344"/>
    </source>
</evidence>
<dbReference type="Pfam" id="PF06148">
    <property type="entry name" value="COG2_N"/>
    <property type="match status" value="1"/>
</dbReference>
<dbReference type="GO" id="GO:0015031">
    <property type="term" value="P:protein transport"/>
    <property type="evidence" value="ECO:0007669"/>
    <property type="project" value="UniProtKB-KW"/>
</dbReference>
<evidence type="ECO:0000313" key="13">
    <source>
        <dbReference type="EMBL" id="KAF7288139.1"/>
    </source>
</evidence>
<keyword evidence="4" id="KW-0813">Transport</keyword>
<dbReference type="GO" id="GO:0007030">
    <property type="term" value="P:Golgi organization"/>
    <property type="evidence" value="ECO:0007669"/>
    <property type="project" value="InterPro"/>
</dbReference>
<evidence type="ECO:0000313" key="14">
    <source>
        <dbReference type="Proteomes" id="UP000613580"/>
    </source>
</evidence>
<evidence type="ECO:0000256" key="6">
    <source>
        <dbReference type="ARBA" id="ARBA00023034"/>
    </source>
</evidence>
<dbReference type="Proteomes" id="UP000613580">
    <property type="component" value="Unassembled WGS sequence"/>
</dbReference>
<feature type="compositionally biased region" description="Basic and acidic residues" evidence="10">
    <location>
        <begin position="11"/>
        <end position="20"/>
    </location>
</feature>
<evidence type="ECO:0000256" key="9">
    <source>
        <dbReference type="SAM" id="Coils"/>
    </source>
</evidence>